<evidence type="ECO:0000313" key="5">
    <source>
        <dbReference type="Proteomes" id="UP000777774"/>
    </source>
</evidence>
<comment type="caution">
    <text evidence="4">The sequence shown here is derived from an EMBL/GenBank/DDBJ whole genome shotgun (WGS) entry which is preliminary data.</text>
</comment>
<keyword evidence="5" id="KW-1185">Reference proteome</keyword>
<feature type="domain" description="Erythromycin biosynthesis protein CIII-like C-terminal" evidence="3">
    <location>
        <begin position="371"/>
        <end position="504"/>
    </location>
</feature>
<protein>
    <submittedName>
        <fullName evidence="4">MBL fold metallo-hydrolase</fullName>
    </submittedName>
</protein>
<evidence type="ECO:0000313" key="4">
    <source>
        <dbReference type="EMBL" id="NKY38240.1"/>
    </source>
</evidence>
<evidence type="ECO:0000259" key="3">
    <source>
        <dbReference type="Pfam" id="PF06722"/>
    </source>
</evidence>
<dbReference type="Proteomes" id="UP000777774">
    <property type="component" value="Unassembled WGS sequence"/>
</dbReference>
<sequence>MRELVVLGTASQAPTRTRNHNGYLLRWDDQGLLFDPGEGTQRQLLLAGVASSAITRICLTHAHGDHTFGLPGILSRMSLDEVAHPVPVHYPVSAEPVVRALVDAGHDVVVHTGTKFASAVAATGATAAPVVHGRDLDDAELDAWSAAHGAPEPGVKRLQWDVLHHFLGPVPGDLADLEAVVAGWRPDVVVTDTTGIAGALLARRHGIPSVQLTVTPLPVSSRDTAPFGTGLQPPRTGLQALRYRVLDAFIKRVVFKDAQRAALALVDEAGVDRPDGFFLDWMPTFATRVLHLSVPSLEYPRSDLPANVETVGAVLPRGVDLFEPPVWWPDVLAAKADGRPVVLVTQGTVATDPSRLLYPAVEALTGTRALVVLTTATAEPEDVFAGELPANVRAARFVPFEQLLPLVDVMVTNGGFGGVQQALAAGVPLVVAGRTEDKAEVGARVAWSGVGVALRTDPTTDATTTRAVADGVRRVLEEPSFARRAQELAAEYARYDAVARVVEVVEGLAGEQATATEAAAA</sequence>
<dbReference type="InterPro" id="IPR010610">
    <property type="entry name" value="EryCIII-like_C"/>
</dbReference>
<dbReference type="SUPFAM" id="SSF53756">
    <property type="entry name" value="UDP-Glycosyltransferase/glycogen phosphorylase"/>
    <property type="match status" value="1"/>
</dbReference>
<evidence type="ECO:0000259" key="2">
    <source>
        <dbReference type="Pfam" id="PF00753"/>
    </source>
</evidence>
<dbReference type="CDD" id="cd03784">
    <property type="entry name" value="GT1_Gtf-like"/>
    <property type="match status" value="1"/>
</dbReference>
<evidence type="ECO:0000256" key="1">
    <source>
        <dbReference type="ARBA" id="ARBA00022759"/>
    </source>
</evidence>
<keyword evidence="1" id="KW-0540">Nuclease</keyword>
<keyword evidence="1" id="KW-0255">Endonuclease</keyword>
<accession>A0ABX1JY65</accession>
<proteinExistence type="predicted"/>
<reference evidence="4 5" key="1">
    <citation type="submission" date="2020-04" db="EMBL/GenBank/DDBJ databases">
        <title>MicrobeNet Type strains.</title>
        <authorList>
            <person name="Nicholson A.C."/>
        </authorList>
    </citation>
    <scope>NUCLEOTIDE SEQUENCE [LARGE SCALE GENOMIC DNA]</scope>
    <source>
        <strain evidence="4 5">ATCC BAA-787</strain>
    </source>
</reference>
<dbReference type="Pfam" id="PF06722">
    <property type="entry name" value="EryCIII-like_C"/>
    <property type="match status" value="1"/>
</dbReference>
<keyword evidence="1" id="KW-0378">Hydrolase</keyword>
<name>A0ABX1JY65_9CELL</name>
<dbReference type="Gene3D" id="3.40.50.2000">
    <property type="entry name" value="Glycogen Phosphorylase B"/>
    <property type="match status" value="2"/>
</dbReference>
<dbReference type="Pfam" id="PF00753">
    <property type="entry name" value="Lactamase_B"/>
    <property type="match status" value="1"/>
</dbReference>
<dbReference type="InterPro" id="IPR001279">
    <property type="entry name" value="Metallo-B-lactamas"/>
</dbReference>
<dbReference type="Gene3D" id="3.60.15.10">
    <property type="entry name" value="Ribonuclease Z/Hydroxyacylglutathione hydrolase-like"/>
    <property type="match status" value="1"/>
</dbReference>
<dbReference type="PANTHER" id="PTHR46018:SF2">
    <property type="entry name" value="ZINC PHOSPHODIESTERASE ELAC PROTEIN 1"/>
    <property type="match status" value="1"/>
</dbReference>
<dbReference type="InterPro" id="IPR036866">
    <property type="entry name" value="RibonucZ/Hydroxyglut_hydro"/>
</dbReference>
<dbReference type="SUPFAM" id="SSF56281">
    <property type="entry name" value="Metallo-hydrolase/oxidoreductase"/>
    <property type="match status" value="1"/>
</dbReference>
<gene>
    <name evidence="4" type="ORF">HGA02_01505</name>
</gene>
<dbReference type="PANTHER" id="PTHR46018">
    <property type="entry name" value="ZINC PHOSPHODIESTERASE ELAC PROTEIN 1"/>
    <property type="match status" value="1"/>
</dbReference>
<dbReference type="EMBL" id="JAAXOY010000011">
    <property type="protein sequence ID" value="NKY38240.1"/>
    <property type="molecule type" value="Genomic_DNA"/>
</dbReference>
<dbReference type="InterPro" id="IPR002213">
    <property type="entry name" value="UDP_glucos_trans"/>
</dbReference>
<feature type="domain" description="Metallo-beta-lactamase" evidence="2">
    <location>
        <begin position="18"/>
        <end position="103"/>
    </location>
</feature>
<organism evidence="4 5">
    <name type="scientific">Cellulomonas septica</name>
    <dbReference type="NCBI Taxonomy" id="285080"/>
    <lineage>
        <taxon>Bacteria</taxon>
        <taxon>Bacillati</taxon>
        <taxon>Actinomycetota</taxon>
        <taxon>Actinomycetes</taxon>
        <taxon>Micrococcales</taxon>
        <taxon>Cellulomonadaceae</taxon>
        <taxon>Cellulomonas</taxon>
    </lineage>
</organism>
<dbReference type="RefSeq" id="WP_168676826.1">
    <property type="nucleotide sequence ID" value="NZ_JAAXOY010000011.1"/>
</dbReference>